<organism evidence="8 9">
    <name type="scientific">Sphingomonas sanxanigenens</name>
    <dbReference type="NCBI Taxonomy" id="397260"/>
    <lineage>
        <taxon>Bacteria</taxon>
        <taxon>Pseudomonadati</taxon>
        <taxon>Pseudomonadota</taxon>
        <taxon>Alphaproteobacteria</taxon>
        <taxon>Sphingomonadales</taxon>
        <taxon>Sphingomonadaceae</taxon>
        <taxon>Sphingomonas</taxon>
    </lineage>
</organism>
<proteinExistence type="predicted"/>
<feature type="transmembrane region" description="Helical" evidence="6">
    <location>
        <begin position="132"/>
        <end position="150"/>
    </location>
</feature>
<dbReference type="PANTHER" id="PTHR47371:SF3">
    <property type="entry name" value="PHOSPHOGLYCEROL TRANSFERASE I"/>
    <property type="match status" value="1"/>
</dbReference>
<keyword evidence="2" id="KW-1003">Cell membrane</keyword>
<dbReference type="EMBL" id="QFNN01000012">
    <property type="protein sequence ID" value="PZO91259.1"/>
    <property type="molecule type" value="Genomic_DNA"/>
</dbReference>
<sequence length="494" mass="53956">MLAAAIVLDGLVRPRPQTVFAPVGRSLAGLWLLVWMMAALIGLFLAISGNALVSGALAVALLALLALVSNAKHAMLGEPLLFSDLALIGAIFRHPQFYLSAIKVWQRICAGAIAGLLLVIFSLLFVPYLWPHLAGGVLLVGGLAMLAISVRIAPFNALAREPDAYADVRRHGLFPSLLLYWLRWRQSRDPAPCAPVERRQLPAVPETPELVIIVQCESFADPVELFTNPGLALPALSEAKRKAWQWGQLDVYGFGAYTMRTEYGVLFGRSEAALGFRRYDPFLTALGETSYAMPMRLRDAGWRSLFVHPHDMRFYNRDRLMPASGFDVLVGEDRFAPVSPGAGRYVADTAVAAQIASLARDATERTLIYAVTIENHGPWAPEASAEKPDLVQSYLRLVRNSDAMLASLLDEMAALRRPAMLVFFGDHRPSIPGATAPGEALHTPYVMMRVDAAGRIVPGENRRVDLTPAELHHAVLDALLGDAVFREKATNRAA</sequence>
<comment type="subcellular location">
    <subcellularLocation>
        <location evidence="1">Cell membrane</location>
        <topology evidence="1">Multi-pass membrane protein</topology>
    </subcellularLocation>
</comment>
<evidence type="ECO:0000313" key="8">
    <source>
        <dbReference type="EMBL" id="PZO91259.1"/>
    </source>
</evidence>
<accession>A0A2W5AG49</accession>
<dbReference type="InterPro" id="IPR050448">
    <property type="entry name" value="OpgB/LTA_synthase_biosynth"/>
</dbReference>
<dbReference type="GO" id="GO:0005886">
    <property type="term" value="C:plasma membrane"/>
    <property type="evidence" value="ECO:0007669"/>
    <property type="project" value="UniProtKB-SubCell"/>
</dbReference>
<evidence type="ECO:0000259" key="7">
    <source>
        <dbReference type="Pfam" id="PF00884"/>
    </source>
</evidence>
<evidence type="ECO:0000256" key="6">
    <source>
        <dbReference type="SAM" id="Phobius"/>
    </source>
</evidence>
<evidence type="ECO:0000256" key="2">
    <source>
        <dbReference type="ARBA" id="ARBA00022475"/>
    </source>
</evidence>
<dbReference type="PANTHER" id="PTHR47371">
    <property type="entry name" value="LIPOTEICHOIC ACID SYNTHASE"/>
    <property type="match status" value="1"/>
</dbReference>
<reference evidence="8 9" key="1">
    <citation type="submission" date="2017-08" db="EMBL/GenBank/DDBJ databases">
        <title>Infants hospitalized years apart are colonized by the same room-sourced microbial strains.</title>
        <authorList>
            <person name="Brooks B."/>
            <person name="Olm M.R."/>
            <person name="Firek B.A."/>
            <person name="Baker R."/>
            <person name="Thomas B.C."/>
            <person name="Morowitz M.J."/>
            <person name="Banfield J.F."/>
        </authorList>
    </citation>
    <scope>NUCLEOTIDE SEQUENCE [LARGE SCALE GENOMIC DNA]</scope>
    <source>
        <strain evidence="8">S2_018_000_R2_101</strain>
    </source>
</reference>
<keyword evidence="3 6" id="KW-0812">Transmembrane</keyword>
<keyword evidence="4 6" id="KW-1133">Transmembrane helix</keyword>
<dbReference type="Proteomes" id="UP000249066">
    <property type="component" value="Unassembled WGS sequence"/>
</dbReference>
<dbReference type="InterPro" id="IPR017850">
    <property type="entry name" value="Alkaline_phosphatase_core_sf"/>
</dbReference>
<feature type="transmembrane region" description="Helical" evidence="6">
    <location>
        <begin position="28"/>
        <end position="46"/>
    </location>
</feature>
<evidence type="ECO:0000256" key="3">
    <source>
        <dbReference type="ARBA" id="ARBA00022692"/>
    </source>
</evidence>
<evidence type="ECO:0000256" key="4">
    <source>
        <dbReference type="ARBA" id="ARBA00022989"/>
    </source>
</evidence>
<feature type="domain" description="Sulfatase N-terminal" evidence="7">
    <location>
        <begin position="211"/>
        <end position="474"/>
    </location>
</feature>
<evidence type="ECO:0000313" key="9">
    <source>
        <dbReference type="Proteomes" id="UP000249066"/>
    </source>
</evidence>
<name>A0A2W5AG49_9SPHN</name>
<dbReference type="SUPFAM" id="SSF53649">
    <property type="entry name" value="Alkaline phosphatase-like"/>
    <property type="match status" value="1"/>
</dbReference>
<comment type="caution">
    <text evidence="8">The sequence shown here is derived from an EMBL/GenBank/DDBJ whole genome shotgun (WGS) entry which is preliminary data.</text>
</comment>
<feature type="transmembrane region" description="Helical" evidence="6">
    <location>
        <begin position="51"/>
        <end position="68"/>
    </location>
</feature>
<dbReference type="Gene3D" id="3.40.720.10">
    <property type="entry name" value="Alkaline Phosphatase, subunit A"/>
    <property type="match status" value="1"/>
</dbReference>
<dbReference type="Pfam" id="PF00884">
    <property type="entry name" value="Sulfatase"/>
    <property type="match status" value="1"/>
</dbReference>
<dbReference type="CDD" id="cd16015">
    <property type="entry name" value="LTA_synthase"/>
    <property type="match status" value="1"/>
</dbReference>
<evidence type="ECO:0000256" key="5">
    <source>
        <dbReference type="ARBA" id="ARBA00023136"/>
    </source>
</evidence>
<gene>
    <name evidence="8" type="ORF">DI623_03975</name>
</gene>
<keyword evidence="5 6" id="KW-0472">Membrane</keyword>
<dbReference type="AlphaFoldDB" id="A0A2W5AG49"/>
<dbReference type="InterPro" id="IPR000917">
    <property type="entry name" value="Sulfatase_N"/>
</dbReference>
<feature type="transmembrane region" description="Helical" evidence="6">
    <location>
        <begin position="104"/>
        <end position="126"/>
    </location>
</feature>
<evidence type="ECO:0000256" key="1">
    <source>
        <dbReference type="ARBA" id="ARBA00004651"/>
    </source>
</evidence>
<protein>
    <submittedName>
        <fullName evidence="8">Capsular biosynthesis protein</fullName>
    </submittedName>
</protein>